<evidence type="ECO:0000256" key="4">
    <source>
        <dbReference type="ARBA" id="ARBA00035178"/>
    </source>
</evidence>
<dbReference type="InterPro" id="IPR011332">
    <property type="entry name" value="Ribosomal_zn-bd"/>
</dbReference>
<organism evidence="7 8">
    <name type="scientific">Candidatus Zambryskibacteria bacterium RIFCSPHIGHO2_02_38_10.5</name>
    <dbReference type="NCBI Taxonomy" id="1802742"/>
    <lineage>
        <taxon>Bacteria</taxon>
        <taxon>Candidatus Zambryskiibacteriota</taxon>
    </lineage>
</organism>
<name>A0A1G2T6X1_9BACT</name>
<proteinExistence type="inferred from homology"/>
<reference evidence="7 8" key="1">
    <citation type="journal article" date="2016" name="Nat. Commun.">
        <title>Thousands of microbial genomes shed light on interconnected biogeochemical processes in an aquifer system.</title>
        <authorList>
            <person name="Anantharaman K."/>
            <person name="Brown C.T."/>
            <person name="Hug L.A."/>
            <person name="Sharon I."/>
            <person name="Castelle C.J."/>
            <person name="Probst A.J."/>
            <person name="Thomas B.C."/>
            <person name="Singh A."/>
            <person name="Wilkins M.J."/>
            <person name="Karaoz U."/>
            <person name="Brodie E.L."/>
            <person name="Williams K.H."/>
            <person name="Hubbard S.S."/>
            <person name="Banfield J.F."/>
        </authorList>
    </citation>
    <scope>NUCLEOTIDE SEQUENCE [LARGE SCALE GENOMIC DNA]</scope>
</reference>
<dbReference type="InterPro" id="IPR002677">
    <property type="entry name" value="Ribosomal_bL32"/>
</dbReference>
<dbReference type="PANTHER" id="PTHR35534:SF1">
    <property type="entry name" value="LARGE RIBOSOMAL SUBUNIT PROTEIN BL32"/>
    <property type="match status" value="1"/>
</dbReference>
<evidence type="ECO:0000256" key="5">
    <source>
        <dbReference type="HAMAP-Rule" id="MF_00340"/>
    </source>
</evidence>
<dbReference type="Pfam" id="PF01783">
    <property type="entry name" value="Ribosomal_L32p"/>
    <property type="match status" value="1"/>
</dbReference>
<evidence type="ECO:0000256" key="2">
    <source>
        <dbReference type="ARBA" id="ARBA00022980"/>
    </source>
</evidence>
<keyword evidence="2 5" id="KW-0689">Ribosomal protein</keyword>
<dbReference type="GO" id="GO:0003735">
    <property type="term" value="F:structural constituent of ribosome"/>
    <property type="evidence" value="ECO:0007669"/>
    <property type="project" value="InterPro"/>
</dbReference>
<gene>
    <name evidence="5" type="primary">rpmF</name>
    <name evidence="7" type="ORF">A2W58_03255</name>
</gene>
<evidence type="ECO:0000256" key="3">
    <source>
        <dbReference type="ARBA" id="ARBA00023274"/>
    </source>
</evidence>
<dbReference type="Proteomes" id="UP000179264">
    <property type="component" value="Unassembled WGS sequence"/>
</dbReference>
<dbReference type="EMBL" id="MHVL01000038">
    <property type="protein sequence ID" value="OHA92768.1"/>
    <property type="molecule type" value="Genomic_DNA"/>
</dbReference>
<evidence type="ECO:0000256" key="6">
    <source>
        <dbReference type="SAM" id="MobiDB-lite"/>
    </source>
</evidence>
<keyword evidence="3 5" id="KW-0687">Ribonucleoprotein</keyword>
<dbReference type="GO" id="GO:0006412">
    <property type="term" value="P:translation"/>
    <property type="evidence" value="ECO:0007669"/>
    <property type="project" value="UniProtKB-UniRule"/>
</dbReference>
<feature type="compositionally biased region" description="Basic residues" evidence="6">
    <location>
        <begin position="7"/>
        <end position="16"/>
    </location>
</feature>
<dbReference type="SUPFAM" id="SSF57829">
    <property type="entry name" value="Zn-binding ribosomal proteins"/>
    <property type="match status" value="1"/>
</dbReference>
<accession>A0A1G2T6X1</accession>
<comment type="caution">
    <text evidence="7">The sequence shown here is derived from an EMBL/GenBank/DDBJ whole genome shotgun (WGS) entry which is preliminary data.</text>
</comment>
<evidence type="ECO:0000313" key="7">
    <source>
        <dbReference type="EMBL" id="OHA92768.1"/>
    </source>
</evidence>
<feature type="region of interest" description="Disordered" evidence="6">
    <location>
        <begin position="1"/>
        <end position="27"/>
    </location>
</feature>
<evidence type="ECO:0000313" key="8">
    <source>
        <dbReference type="Proteomes" id="UP000179264"/>
    </source>
</evidence>
<protein>
    <recommendedName>
        <fullName evidence="4 5">Large ribosomal subunit protein bL32</fullName>
    </recommendedName>
</protein>
<sequence length="76" mass="8772">MMVVRMRSTKSHRNNRRSHDSLSFPAVTMDKNTNVPHLRHRASLVTGQYKGRVVIDMQAKLAKKTKKDKLAKKEGR</sequence>
<dbReference type="HAMAP" id="MF_00340">
    <property type="entry name" value="Ribosomal_bL32"/>
    <property type="match status" value="1"/>
</dbReference>
<dbReference type="AlphaFoldDB" id="A0A1G2T6X1"/>
<dbReference type="PANTHER" id="PTHR35534">
    <property type="entry name" value="50S RIBOSOMAL PROTEIN L32"/>
    <property type="match status" value="1"/>
</dbReference>
<dbReference type="InterPro" id="IPR044957">
    <property type="entry name" value="Ribosomal_bL32_bact"/>
</dbReference>
<evidence type="ECO:0000256" key="1">
    <source>
        <dbReference type="ARBA" id="ARBA00008560"/>
    </source>
</evidence>
<comment type="similarity">
    <text evidence="1 5">Belongs to the bacterial ribosomal protein bL32 family.</text>
</comment>
<dbReference type="NCBIfam" id="TIGR01031">
    <property type="entry name" value="rpmF_bact"/>
    <property type="match status" value="1"/>
</dbReference>
<dbReference type="GO" id="GO:0015934">
    <property type="term" value="C:large ribosomal subunit"/>
    <property type="evidence" value="ECO:0007669"/>
    <property type="project" value="InterPro"/>
</dbReference>